<proteinExistence type="predicted"/>
<sequence length="87" mass="10381">MESNPSQCPFTLDDAFFPAAHGGKRFLNCVWVRLLLMRPRDYKQERSNLTFFLCCPWRERKTLRVWVRLPPIKPRVCIPERTISCQL</sequence>
<protein>
    <submittedName>
        <fullName evidence="1">Uncharacterized protein</fullName>
    </submittedName>
</protein>
<organism evidence="1 2">
    <name type="scientific">Lithocarpus litseifolius</name>
    <dbReference type="NCBI Taxonomy" id="425828"/>
    <lineage>
        <taxon>Eukaryota</taxon>
        <taxon>Viridiplantae</taxon>
        <taxon>Streptophyta</taxon>
        <taxon>Embryophyta</taxon>
        <taxon>Tracheophyta</taxon>
        <taxon>Spermatophyta</taxon>
        <taxon>Magnoliopsida</taxon>
        <taxon>eudicotyledons</taxon>
        <taxon>Gunneridae</taxon>
        <taxon>Pentapetalae</taxon>
        <taxon>rosids</taxon>
        <taxon>fabids</taxon>
        <taxon>Fagales</taxon>
        <taxon>Fagaceae</taxon>
        <taxon>Lithocarpus</taxon>
    </lineage>
</organism>
<evidence type="ECO:0000313" key="2">
    <source>
        <dbReference type="Proteomes" id="UP001459277"/>
    </source>
</evidence>
<keyword evidence="2" id="KW-1185">Reference proteome</keyword>
<accession>A0AAW2BFH3</accession>
<dbReference type="EMBL" id="JAZDWU010000012">
    <property type="protein sequence ID" value="KAK9984681.1"/>
    <property type="molecule type" value="Genomic_DNA"/>
</dbReference>
<comment type="caution">
    <text evidence="1">The sequence shown here is derived from an EMBL/GenBank/DDBJ whole genome shotgun (WGS) entry which is preliminary data.</text>
</comment>
<dbReference type="Proteomes" id="UP001459277">
    <property type="component" value="Unassembled WGS sequence"/>
</dbReference>
<name>A0AAW2BFH3_9ROSI</name>
<reference evidence="1 2" key="1">
    <citation type="submission" date="2024-01" db="EMBL/GenBank/DDBJ databases">
        <title>A telomere-to-telomere, gap-free genome of sweet tea (Lithocarpus litseifolius).</title>
        <authorList>
            <person name="Zhou J."/>
        </authorList>
    </citation>
    <scope>NUCLEOTIDE SEQUENCE [LARGE SCALE GENOMIC DNA]</scope>
    <source>
        <strain evidence="1">Zhou-2022a</strain>
        <tissue evidence="1">Leaf</tissue>
    </source>
</reference>
<evidence type="ECO:0000313" key="1">
    <source>
        <dbReference type="EMBL" id="KAK9984681.1"/>
    </source>
</evidence>
<dbReference type="AlphaFoldDB" id="A0AAW2BFH3"/>
<gene>
    <name evidence="1" type="ORF">SO802_034206</name>
</gene>